<accession>A0ABN8QLU9</accession>
<dbReference type="Proteomes" id="UP001159405">
    <property type="component" value="Unassembled WGS sequence"/>
</dbReference>
<proteinExistence type="predicted"/>
<reference evidence="1 2" key="1">
    <citation type="submission" date="2022-05" db="EMBL/GenBank/DDBJ databases">
        <authorList>
            <consortium name="Genoscope - CEA"/>
            <person name="William W."/>
        </authorList>
    </citation>
    <scope>NUCLEOTIDE SEQUENCE [LARGE SCALE GENOMIC DNA]</scope>
</reference>
<name>A0ABN8QLU9_9CNID</name>
<keyword evidence="2" id="KW-1185">Reference proteome</keyword>
<dbReference type="EMBL" id="CALNXK010000138">
    <property type="protein sequence ID" value="CAH3166815.1"/>
    <property type="molecule type" value="Genomic_DNA"/>
</dbReference>
<evidence type="ECO:0000313" key="2">
    <source>
        <dbReference type="Proteomes" id="UP001159405"/>
    </source>
</evidence>
<sequence length="171" mass="19042">MHISLKSIDGKNVVTEEVEKLCSSHEEADTRMILHCNDVAANSPESSVILVRSPDTEVFILFPRFVRHINQTVLVKPGEVLTSYNGVDMSHLPPCRESLKMHATPSIPLPDGHGWNTNVEGELEICWTNGNLMPQELADIITGPLNPSSKDEEDVTVDYEDISDVVFENDF</sequence>
<gene>
    <name evidence="1" type="ORF">PLOB_00007870</name>
</gene>
<organism evidence="1 2">
    <name type="scientific">Porites lobata</name>
    <dbReference type="NCBI Taxonomy" id="104759"/>
    <lineage>
        <taxon>Eukaryota</taxon>
        <taxon>Metazoa</taxon>
        <taxon>Cnidaria</taxon>
        <taxon>Anthozoa</taxon>
        <taxon>Hexacorallia</taxon>
        <taxon>Scleractinia</taxon>
        <taxon>Fungiina</taxon>
        <taxon>Poritidae</taxon>
        <taxon>Porites</taxon>
    </lineage>
</organism>
<evidence type="ECO:0000313" key="1">
    <source>
        <dbReference type="EMBL" id="CAH3166815.1"/>
    </source>
</evidence>
<comment type="caution">
    <text evidence="1">The sequence shown here is derived from an EMBL/GenBank/DDBJ whole genome shotgun (WGS) entry which is preliminary data.</text>
</comment>
<protein>
    <submittedName>
        <fullName evidence="1">Uncharacterized protein</fullName>
    </submittedName>
</protein>